<dbReference type="Proteomes" id="UP000199306">
    <property type="component" value="Unassembled WGS sequence"/>
</dbReference>
<reference evidence="2 3" key="1">
    <citation type="submission" date="2016-10" db="EMBL/GenBank/DDBJ databases">
        <authorList>
            <person name="de Groot N.N."/>
        </authorList>
    </citation>
    <scope>NUCLEOTIDE SEQUENCE [LARGE SCALE GENOMIC DNA]</scope>
    <source>
        <strain evidence="3">E92,LMG 26720,CCM 7988</strain>
    </source>
</reference>
<protein>
    <submittedName>
        <fullName evidence="2">Acyl-CoA reductase (LuxC)</fullName>
    </submittedName>
</protein>
<gene>
    <name evidence="2" type="ORF">SAMN04515674_101594</name>
</gene>
<dbReference type="STRING" id="1079859.SAMN04515674_101594"/>
<accession>A0A1I5N4H9</accession>
<organism evidence="2 3">
    <name type="scientific">Pseudarcicella hirudinis</name>
    <dbReference type="NCBI Taxonomy" id="1079859"/>
    <lineage>
        <taxon>Bacteria</taxon>
        <taxon>Pseudomonadati</taxon>
        <taxon>Bacteroidota</taxon>
        <taxon>Cytophagia</taxon>
        <taxon>Cytophagales</taxon>
        <taxon>Flectobacillaceae</taxon>
        <taxon>Pseudarcicella</taxon>
    </lineage>
</organism>
<dbReference type="SUPFAM" id="SSF53720">
    <property type="entry name" value="ALDH-like"/>
    <property type="match status" value="1"/>
</dbReference>
<dbReference type="OrthoDB" id="1522941at2"/>
<dbReference type="RefSeq" id="WP_092011807.1">
    <property type="nucleotide sequence ID" value="NZ_FOXH01000001.1"/>
</dbReference>
<dbReference type="GO" id="GO:0008218">
    <property type="term" value="P:bioluminescence"/>
    <property type="evidence" value="ECO:0007669"/>
    <property type="project" value="InterPro"/>
</dbReference>
<evidence type="ECO:0000313" key="2">
    <source>
        <dbReference type="EMBL" id="SFP16617.1"/>
    </source>
</evidence>
<proteinExistence type="predicted"/>
<dbReference type="GO" id="GO:0003995">
    <property type="term" value="F:acyl-CoA dehydrogenase activity"/>
    <property type="evidence" value="ECO:0007669"/>
    <property type="project" value="InterPro"/>
</dbReference>
<dbReference type="Pfam" id="PF05893">
    <property type="entry name" value="LuxC"/>
    <property type="match status" value="1"/>
</dbReference>
<name>A0A1I5N4H9_9BACT</name>
<evidence type="ECO:0000256" key="1">
    <source>
        <dbReference type="ARBA" id="ARBA00022857"/>
    </source>
</evidence>
<keyword evidence="1" id="KW-0521">NADP</keyword>
<evidence type="ECO:0000313" key="3">
    <source>
        <dbReference type="Proteomes" id="UP000199306"/>
    </source>
</evidence>
<keyword evidence="3" id="KW-1185">Reference proteome</keyword>
<dbReference type="AlphaFoldDB" id="A0A1I5N4H9"/>
<sequence length="339" mass="38952">MSLNNRIDSFIQLGKFLRNPENQEEIETWADNAVHTNNWFTPENTRQSLKALAEIYLDEKHLNTWAGLYEIPDRQMQVKSIGVIMAGNIPAVGFHDLLTIVISGHACVAKVSSQDNVLMTALINKLLEINPSLDIRISEQMKEIDALIATGSDNTSRYFEYYFRNKPHIIRKNRSSVAILNGQENTEELNSLGKDITAYYGLGCRNISKMYVPKGYKFDHFYQSIESLSEVIQHNKFQNNYDYNRSIYLVNGVPHFDNGFLMITENEALVSPISVLFYETYENAEELNTKIDENLEKIQCMVSQNAWFKNSLPFGQSQSPKLWDYADGVDTMQFLLELK</sequence>
<dbReference type="InterPro" id="IPR016161">
    <property type="entry name" value="Ald_DH/histidinol_DH"/>
</dbReference>
<dbReference type="InterPro" id="IPR008670">
    <property type="entry name" value="CoA_reduct_LuxC"/>
</dbReference>
<dbReference type="EMBL" id="FOXH01000001">
    <property type="protein sequence ID" value="SFP16617.1"/>
    <property type="molecule type" value="Genomic_DNA"/>
</dbReference>